<dbReference type="HOGENOM" id="CLU_083287_7_0_4"/>
<dbReference type="InterPro" id="IPR036390">
    <property type="entry name" value="WH_DNA-bd_sf"/>
</dbReference>
<sequence>MREADAGPGRGVGPGIGRRLGDNGAVAIPRIPMISKKQFATLQASRQRGLSRLLLLARRVFLERVAEAMAASGLQPMPDACVMILPYIDLEGTRSTVIAQRASTTRQAVGQVVATLEAMGLVEKRPDEADKRAAVVSFTDAGVRYLIKMHDVIDRVENEFAQASGEGDMEIVRRTLARIAYGA</sequence>
<dbReference type="KEGG" id="bbr:BB2692"/>
<evidence type="ECO:0000313" key="6">
    <source>
        <dbReference type="Proteomes" id="UP000001027"/>
    </source>
</evidence>
<dbReference type="Gene3D" id="1.10.10.10">
    <property type="entry name" value="Winged helix-like DNA-binding domain superfamily/Winged helix DNA-binding domain"/>
    <property type="match status" value="1"/>
</dbReference>
<dbReference type="eggNOG" id="COG1846">
    <property type="taxonomic scope" value="Bacteria"/>
</dbReference>
<evidence type="ECO:0000256" key="1">
    <source>
        <dbReference type="ARBA" id="ARBA00023015"/>
    </source>
</evidence>
<protein>
    <recommendedName>
        <fullName evidence="4">HTH marR-type domain-containing protein</fullName>
    </recommendedName>
</protein>
<dbReference type="InterPro" id="IPR023187">
    <property type="entry name" value="Tscrpt_reg_MarR-type_CS"/>
</dbReference>
<dbReference type="PANTHER" id="PTHR33164">
    <property type="entry name" value="TRANSCRIPTIONAL REGULATOR, MARR FAMILY"/>
    <property type="match status" value="1"/>
</dbReference>
<dbReference type="SMART" id="SM00347">
    <property type="entry name" value="HTH_MARR"/>
    <property type="match status" value="1"/>
</dbReference>
<reference evidence="5 6" key="1">
    <citation type="journal article" date="2003" name="Nat. Genet.">
        <title>Comparative analysis of the genome sequences of Bordetella pertussis, Bordetella parapertussis and Bordetella bronchiseptica.</title>
        <authorList>
            <person name="Parkhill J."/>
            <person name="Sebaihia M."/>
            <person name="Preston A."/>
            <person name="Murphy L.D."/>
            <person name="Thomson N.R."/>
            <person name="Harris D.E."/>
            <person name="Holden M.T.G."/>
            <person name="Churcher C.M."/>
            <person name="Bentley S.D."/>
            <person name="Mungall K.L."/>
            <person name="Cerdeno-Tarraga A.-M."/>
            <person name="Temple L."/>
            <person name="James K.D."/>
            <person name="Harris B."/>
            <person name="Quail M.A."/>
            <person name="Achtman M."/>
            <person name="Atkin R."/>
            <person name="Baker S."/>
            <person name="Basham D."/>
            <person name="Bason N."/>
            <person name="Cherevach I."/>
            <person name="Chillingworth T."/>
            <person name="Collins M."/>
            <person name="Cronin A."/>
            <person name="Davis P."/>
            <person name="Doggett J."/>
            <person name="Feltwell T."/>
            <person name="Goble A."/>
            <person name="Hamlin N."/>
            <person name="Hauser H."/>
            <person name="Holroyd S."/>
            <person name="Jagels K."/>
            <person name="Leather S."/>
            <person name="Moule S."/>
            <person name="Norberczak H."/>
            <person name="O'Neil S."/>
            <person name="Ormond D."/>
            <person name="Price C."/>
            <person name="Rabbinowitsch E."/>
            <person name="Rutter S."/>
            <person name="Sanders M."/>
            <person name="Saunders D."/>
            <person name="Seeger K."/>
            <person name="Sharp S."/>
            <person name="Simmonds M."/>
            <person name="Skelton J."/>
            <person name="Squares R."/>
            <person name="Squares S."/>
            <person name="Stevens K."/>
            <person name="Unwin L."/>
            <person name="Whitehead S."/>
            <person name="Barrell B.G."/>
            <person name="Maskell D.J."/>
        </authorList>
    </citation>
    <scope>NUCLEOTIDE SEQUENCE [LARGE SCALE GENOMIC DNA]</scope>
    <source>
        <strain evidence="5 6">ATCC BAA-588 / NCTC 13252 / RB50</strain>
    </source>
</reference>
<dbReference type="Pfam" id="PF12802">
    <property type="entry name" value="MarR_2"/>
    <property type="match status" value="1"/>
</dbReference>
<gene>
    <name evidence="5" type="ordered locus">BB2692</name>
</gene>
<dbReference type="AlphaFoldDB" id="A0A0H3LTF1"/>
<proteinExistence type="predicted"/>
<keyword evidence="1" id="KW-0805">Transcription regulation</keyword>
<dbReference type="InterPro" id="IPR036388">
    <property type="entry name" value="WH-like_DNA-bd_sf"/>
</dbReference>
<feature type="domain" description="HTH marR-type" evidence="4">
    <location>
        <begin position="47"/>
        <end position="181"/>
    </location>
</feature>
<keyword evidence="3" id="KW-0804">Transcription</keyword>
<dbReference type="Proteomes" id="UP000001027">
    <property type="component" value="Chromosome"/>
</dbReference>
<dbReference type="InterPro" id="IPR039422">
    <property type="entry name" value="MarR/SlyA-like"/>
</dbReference>
<evidence type="ECO:0000313" key="5">
    <source>
        <dbReference type="EMBL" id="CAE33185.1"/>
    </source>
</evidence>
<dbReference type="SUPFAM" id="SSF46785">
    <property type="entry name" value="Winged helix' DNA-binding domain"/>
    <property type="match status" value="1"/>
</dbReference>
<dbReference type="PANTHER" id="PTHR33164:SF57">
    <property type="entry name" value="MARR-FAMILY TRANSCRIPTIONAL REGULATOR"/>
    <property type="match status" value="1"/>
</dbReference>
<evidence type="ECO:0000256" key="2">
    <source>
        <dbReference type="ARBA" id="ARBA00023125"/>
    </source>
</evidence>
<dbReference type="GO" id="GO:0003677">
    <property type="term" value="F:DNA binding"/>
    <property type="evidence" value="ECO:0007669"/>
    <property type="project" value="UniProtKB-KW"/>
</dbReference>
<keyword evidence="2" id="KW-0238">DNA-binding</keyword>
<evidence type="ECO:0000259" key="4">
    <source>
        <dbReference type="PROSITE" id="PS50995"/>
    </source>
</evidence>
<name>A0A0H3LTF1_BORBR</name>
<dbReference type="PROSITE" id="PS01117">
    <property type="entry name" value="HTH_MARR_1"/>
    <property type="match status" value="1"/>
</dbReference>
<organism evidence="5 6">
    <name type="scientific">Bordetella bronchiseptica (strain ATCC BAA-588 / NCTC 13252 / RB50)</name>
    <name type="common">Alcaligenes bronchisepticus</name>
    <dbReference type="NCBI Taxonomy" id="257310"/>
    <lineage>
        <taxon>Bacteria</taxon>
        <taxon>Pseudomonadati</taxon>
        <taxon>Pseudomonadota</taxon>
        <taxon>Betaproteobacteria</taxon>
        <taxon>Burkholderiales</taxon>
        <taxon>Alcaligenaceae</taxon>
        <taxon>Bordetella</taxon>
    </lineage>
</organism>
<evidence type="ECO:0000256" key="3">
    <source>
        <dbReference type="ARBA" id="ARBA00023163"/>
    </source>
</evidence>
<accession>A0A0H3LTF1</accession>
<dbReference type="GO" id="GO:0006950">
    <property type="term" value="P:response to stress"/>
    <property type="evidence" value="ECO:0007669"/>
    <property type="project" value="TreeGrafter"/>
</dbReference>
<dbReference type="InterPro" id="IPR000835">
    <property type="entry name" value="HTH_MarR-typ"/>
</dbReference>
<dbReference type="GO" id="GO:0003700">
    <property type="term" value="F:DNA-binding transcription factor activity"/>
    <property type="evidence" value="ECO:0007669"/>
    <property type="project" value="InterPro"/>
</dbReference>
<dbReference type="EMBL" id="BX640445">
    <property type="protein sequence ID" value="CAE33185.1"/>
    <property type="molecule type" value="Genomic_DNA"/>
</dbReference>
<dbReference type="PROSITE" id="PS50995">
    <property type="entry name" value="HTH_MARR_2"/>
    <property type="match status" value="1"/>
</dbReference>